<reference evidence="3 4" key="1">
    <citation type="submission" date="2016-05" db="EMBL/GenBank/DDBJ databases">
        <title>Comparative genomics of biotechnologically important yeasts.</title>
        <authorList>
            <consortium name="DOE Joint Genome Institute"/>
            <person name="Riley R."/>
            <person name="Haridas S."/>
            <person name="Wolfe K.H."/>
            <person name="Lopes M.R."/>
            <person name="Hittinger C.T."/>
            <person name="Goker M."/>
            <person name="Salamov A."/>
            <person name="Wisecaver J."/>
            <person name="Long T.M."/>
            <person name="Aerts A.L."/>
            <person name="Barry K."/>
            <person name="Choi C."/>
            <person name="Clum A."/>
            <person name="Coughlan A.Y."/>
            <person name="Deshpande S."/>
            <person name="Douglass A.P."/>
            <person name="Hanson S.J."/>
            <person name="Klenk H.-P."/>
            <person name="LaButti K."/>
            <person name="Lapidus A."/>
            <person name="Lindquist E."/>
            <person name="Lipzen A."/>
            <person name="Meier-kolthoff J.P."/>
            <person name="Ohm R.A."/>
            <person name="Otillar R.P."/>
            <person name="Pangilinan J."/>
            <person name="Peng Y."/>
            <person name="Rokas A."/>
            <person name="Rosa C.A."/>
            <person name="Scheuner C."/>
            <person name="Sibirny A.A."/>
            <person name="Slot J.C."/>
            <person name="Stielow J.B."/>
            <person name="Sun H."/>
            <person name="Kurtzman C.P."/>
            <person name="Blackwell M."/>
            <person name="Grigoriev I.V."/>
            <person name="Jeffries T.W."/>
        </authorList>
    </citation>
    <scope>NUCLEOTIDE SEQUENCE [LARGE SCALE GENOMIC DNA]</scope>
    <source>
        <strain evidence="3 4">NRRL YB-4993</strain>
    </source>
</reference>
<dbReference type="RefSeq" id="XP_018713246.1">
    <property type="nucleotide sequence ID" value="XM_018855385.1"/>
</dbReference>
<dbReference type="Pfam" id="PF02492">
    <property type="entry name" value="cobW"/>
    <property type="match status" value="2"/>
</dbReference>
<dbReference type="STRING" id="869754.A0A1A0HFK2"/>
<feature type="compositionally biased region" description="Acidic residues" evidence="1">
    <location>
        <begin position="344"/>
        <end position="363"/>
    </location>
</feature>
<accession>A0A1A0HFK2</accession>
<dbReference type="InterPro" id="IPR011629">
    <property type="entry name" value="CobW-like_C"/>
</dbReference>
<dbReference type="SUPFAM" id="SSF52540">
    <property type="entry name" value="P-loop containing nucleoside triphosphate hydrolases"/>
    <property type="match status" value="1"/>
</dbReference>
<dbReference type="OrthoDB" id="272672at2759"/>
<dbReference type="Pfam" id="PF07683">
    <property type="entry name" value="CobW_C"/>
    <property type="match status" value="1"/>
</dbReference>
<dbReference type="InterPro" id="IPR051927">
    <property type="entry name" value="Zn_Chap_cDPG_Synth"/>
</dbReference>
<evidence type="ECO:0000256" key="1">
    <source>
        <dbReference type="SAM" id="MobiDB-lite"/>
    </source>
</evidence>
<dbReference type="EMBL" id="LXTC01000001">
    <property type="protein sequence ID" value="OBA22765.1"/>
    <property type="molecule type" value="Genomic_DNA"/>
</dbReference>
<dbReference type="InterPro" id="IPR003495">
    <property type="entry name" value="CobW/HypB/UreG_nucleotide-bd"/>
</dbReference>
<keyword evidence="4" id="KW-1185">Reference proteome</keyword>
<evidence type="ECO:0000313" key="3">
    <source>
        <dbReference type="EMBL" id="OBA22765.1"/>
    </source>
</evidence>
<dbReference type="Proteomes" id="UP000092555">
    <property type="component" value="Unassembled WGS sequence"/>
</dbReference>
<dbReference type="PANTHER" id="PTHR43603">
    <property type="entry name" value="COBW DOMAIN-CONTAINING PROTEIN DDB_G0274527"/>
    <property type="match status" value="1"/>
</dbReference>
<dbReference type="AlphaFoldDB" id="A0A1A0HFK2"/>
<feature type="compositionally biased region" description="Acidic residues" evidence="1">
    <location>
        <begin position="383"/>
        <end position="401"/>
    </location>
</feature>
<dbReference type="SUPFAM" id="SSF90002">
    <property type="entry name" value="Hypothetical protein YjiA, C-terminal domain"/>
    <property type="match status" value="1"/>
</dbReference>
<feature type="region of interest" description="Disordered" evidence="1">
    <location>
        <begin position="338"/>
        <end position="402"/>
    </location>
</feature>
<proteinExistence type="predicted"/>
<gene>
    <name evidence="3" type="ORF">METBIDRAFT_29355</name>
</gene>
<evidence type="ECO:0000259" key="2">
    <source>
        <dbReference type="SMART" id="SM00833"/>
    </source>
</evidence>
<comment type="caution">
    <text evidence="3">The sequence shown here is derived from an EMBL/GenBank/DDBJ whole genome shotgun (WGS) entry which is preliminary data.</text>
</comment>
<name>A0A1A0HFK2_9ASCO</name>
<feature type="domain" description="CobW C-terminal" evidence="2">
    <location>
        <begin position="309"/>
        <end position="503"/>
    </location>
</feature>
<evidence type="ECO:0000313" key="4">
    <source>
        <dbReference type="Proteomes" id="UP000092555"/>
    </source>
</evidence>
<dbReference type="GeneID" id="30028361"/>
<sequence>MPSSTEATQRRNLPCSPIPITLLSGFLGSGKTTLLERILTTEHGLKIAVVINDVSLLNIDAALIQNHKVTKKEEKLIQLQNGCICCTLRGDLLEELVSLATAGEFQYIIIESTGISEPMQVAETFTTEFSEQMLQSDLPEEEVKVLQEILALGGLNKLTKLDTCVTMIDAVNFMSNFETTEFLADRYGDNGQGETERTITDLMVDQIEFADVVIINKFSSLQATKAGRKQAKRVEGVIQALNPVAKIIKCDYAKVNVKDVINTKLFDFEKASTSAGWLQSINEMTVREGFGDKSKATLTPKPETEEYGINHFIYQSRRPFHPERLYRTLREKFLIIEQSGVDEHDGEGETDEENEGVDEDDNENEKGTENNEGNEAGGRDSDMSESESEDDQEDEEDEDLSEQQLIENKKASVFGPMLRSKGFFWLASRHIIRGEWLSAGSMLTMKGGVPWFCVTGPEFIPPEAAELIQKDMKGKYGDRRNEIVFIGLNIDKKGLQKAMDECLLNDEEFAEYENVIKLQKNLISLEKKLQTVFEDGFESWIQFDEE</sequence>
<organism evidence="3 4">
    <name type="scientific">Metschnikowia bicuspidata var. bicuspidata NRRL YB-4993</name>
    <dbReference type="NCBI Taxonomy" id="869754"/>
    <lineage>
        <taxon>Eukaryota</taxon>
        <taxon>Fungi</taxon>
        <taxon>Dikarya</taxon>
        <taxon>Ascomycota</taxon>
        <taxon>Saccharomycotina</taxon>
        <taxon>Pichiomycetes</taxon>
        <taxon>Metschnikowiaceae</taxon>
        <taxon>Metschnikowia</taxon>
    </lineage>
</organism>
<dbReference type="PANTHER" id="PTHR43603:SF1">
    <property type="entry name" value="ZINC-REGULATED GTPASE METALLOPROTEIN ACTIVATOR 1"/>
    <property type="match status" value="1"/>
</dbReference>
<dbReference type="SMART" id="SM00833">
    <property type="entry name" value="CobW_C"/>
    <property type="match status" value="1"/>
</dbReference>
<dbReference type="InterPro" id="IPR027417">
    <property type="entry name" value="P-loop_NTPase"/>
</dbReference>
<dbReference type="CDD" id="cd03112">
    <property type="entry name" value="CobW-like"/>
    <property type="match status" value="1"/>
</dbReference>
<protein>
    <submittedName>
        <fullName evidence="3">CobW-domain-containing protein</fullName>
    </submittedName>
</protein>
<dbReference type="Gene3D" id="3.40.50.300">
    <property type="entry name" value="P-loop containing nucleotide triphosphate hydrolases"/>
    <property type="match status" value="1"/>
</dbReference>